<feature type="region of interest" description="Disordered" evidence="1">
    <location>
        <begin position="441"/>
        <end position="473"/>
    </location>
</feature>
<accession>A0A2V0P6V6</accession>
<dbReference type="EMBL" id="BDRX01000035">
    <property type="protein sequence ID" value="GBF92825.1"/>
    <property type="molecule type" value="Genomic_DNA"/>
</dbReference>
<dbReference type="Proteomes" id="UP000247498">
    <property type="component" value="Unassembled WGS sequence"/>
</dbReference>
<dbReference type="OrthoDB" id="10680162at2759"/>
<evidence type="ECO:0000313" key="3">
    <source>
        <dbReference type="EMBL" id="GBF92825.1"/>
    </source>
</evidence>
<evidence type="ECO:0000256" key="2">
    <source>
        <dbReference type="SAM" id="SignalP"/>
    </source>
</evidence>
<name>A0A2V0P6V6_9CHLO</name>
<comment type="caution">
    <text evidence="3">The sequence shown here is derived from an EMBL/GenBank/DDBJ whole genome shotgun (WGS) entry which is preliminary data.</text>
</comment>
<feature type="compositionally biased region" description="Acidic residues" evidence="1">
    <location>
        <begin position="448"/>
        <end position="464"/>
    </location>
</feature>
<organism evidence="3 4">
    <name type="scientific">Raphidocelis subcapitata</name>
    <dbReference type="NCBI Taxonomy" id="307507"/>
    <lineage>
        <taxon>Eukaryota</taxon>
        <taxon>Viridiplantae</taxon>
        <taxon>Chlorophyta</taxon>
        <taxon>core chlorophytes</taxon>
        <taxon>Chlorophyceae</taxon>
        <taxon>CS clade</taxon>
        <taxon>Sphaeropleales</taxon>
        <taxon>Selenastraceae</taxon>
        <taxon>Raphidocelis</taxon>
    </lineage>
</organism>
<dbReference type="AlphaFoldDB" id="A0A2V0P6V6"/>
<dbReference type="InParanoid" id="A0A2V0P6V6"/>
<feature type="signal peptide" evidence="2">
    <location>
        <begin position="1"/>
        <end position="36"/>
    </location>
</feature>
<gene>
    <name evidence="3" type="ORF">Rsub_05444</name>
</gene>
<keyword evidence="4" id="KW-1185">Reference proteome</keyword>
<keyword evidence="2" id="KW-0732">Signal</keyword>
<evidence type="ECO:0000313" key="4">
    <source>
        <dbReference type="Proteomes" id="UP000247498"/>
    </source>
</evidence>
<dbReference type="SUPFAM" id="SSF53474">
    <property type="entry name" value="alpha/beta-Hydrolases"/>
    <property type="match status" value="1"/>
</dbReference>
<dbReference type="STRING" id="307507.A0A2V0P6V6"/>
<reference evidence="3 4" key="1">
    <citation type="journal article" date="2018" name="Sci. Rep.">
        <title>Raphidocelis subcapitata (=Pseudokirchneriella subcapitata) provides an insight into genome evolution and environmental adaptations in the Sphaeropleales.</title>
        <authorList>
            <person name="Suzuki S."/>
            <person name="Yamaguchi H."/>
            <person name="Nakajima N."/>
            <person name="Kawachi M."/>
        </authorList>
    </citation>
    <scope>NUCLEOTIDE SEQUENCE [LARGE SCALE GENOMIC DNA]</scope>
    <source>
        <strain evidence="3 4">NIES-35</strain>
    </source>
</reference>
<sequence>MLGTAQHRAAPAAGPGPRRAAAAAALLLLLAPCAAAAGAAAAANPPSAASVAPKTPYVVREQQGAPVADAFGAAAPTAPWLFLEPAQQRRAGGDDEPPRGPPPLVVMFPALGQTAEAVGLRRHAHVFASNGIAALIASAPGAPALAAPGGAARRAVARDALQRVAALGAEGAVDPGRVAYWGAEWGAAAAAEAALAAPQEQVSMLALLTPWLGGSRDSLWARLRAAGPVPAARALAAAAADAAAAALRLPPVATVPLAGPPGSWALLELGPEALAAHAAALSPDGEAAKGAPPPRVRAAALLELLFEPPPLPKLLPALTWHTAFYGAASDADAPLSAYVAASKTARYASFHVAKCGRYSLLSTAARDEFEAAVVDQSMLLAVLLADDFEHGGGLFTGDDEDGGDAANAAAACGGQGEGEGGGGSCSAGGNGEGGGAKIDLASRRIDLEADDEDEYADGLEDDAPPEAAAPPAGIDYEKIEARARRAVEAAFVSL</sequence>
<dbReference type="Gene3D" id="3.40.50.1820">
    <property type="entry name" value="alpha/beta hydrolase"/>
    <property type="match status" value="1"/>
</dbReference>
<proteinExistence type="predicted"/>
<dbReference type="InterPro" id="IPR029058">
    <property type="entry name" value="AB_hydrolase_fold"/>
</dbReference>
<evidence type="ECO:0000256" key="1">
    <source>
        <dbReference type="SAM" id="MobiDB-lite"/>
    </source>
</evidence>
<feature type="chain" id="PRO_5016041760" evidence="2">
    <location>
        <begin position="37"/>
        <end position="494"/>
    </location>
</feature>
<protein>
    <submittedName>
        <fullName evidence="3">Uncharacterized protein</fullName>
    </submittedName>
</protein>